<dbReference type="RefSeq" id="WP_307556007.1">
    <property type="nucleotide sequence ID" value="NZ_JAUSQU010000001.1"/>
</dbReference>
<dbReference type="Gene3D" id="1.10.10.10">
    <property type="entry name" value="Winged helix-like DNA-binding domain superfamily/Winged helix DNA-binding domain"/>
    <property type="match status" value="1"/>
</dbReference>
<proteinExistence type="predicted"/>
<dbReference type="PANTHER" id="PTHR33164">
    <property type="entry name" value="TRANSCRIPTIONAL REGULATOR, MARR FAMILY"/>
    <property type="match status" value="1"/>
</dbReference>
<reference evidence="6 7" key="1">
    <citation type="submission" date="2023-07" db="EMBL/GenBank/DDBJ databases">
        <title>Sequencing the genomes of 1000 actinobacteria strains.</title>
        <authorList>
            <person name="Klenk H.-P."/>
        </authorList>
    </citation>
    <scope>NUCLEOTIDE SEQUENCE [LARGE SCALE GENOMIC DNA]</scope>
    <source>
        <strain evidence="6 7">DSM 46740</strain>
    </source>
</reference>
<dbReference type="EMBL" id="JAUSQU010000001">
    <property type="protein sequence ID" value="MDP9842121.1"/>
    <property type="molecule type" value="Genomic_DNA"/>
</dbReference>
<dbReference type="InterPro" id="IPR000835">
    <property type="entry name" value="HTH_MarR-typ"/>
</dbReference>
<dbReference type="Proteomes" id="UP001225356">
    <property type="component" value="Unassembled WGS sequence"/>
</dbReference>
<feature type="region of interest" description="Disordered" evidence="4">
    <location>
        <begin position="1"/>
        <end position="21"/>
    </location>
</feature>
<dbReference type="PANTHER" id="PTHR33164:SF99">
    <property type="entry name" value="MARR FAMILY REGULATORY PROTEIN"/>
    <property type="match status" value="1"/>
</dbReference>
<evidence type="ECO:0000259" key="5">
    <source>
        <dbReference type="PROSITE" id="PS50995"/>
    </source>
</evidence>
<sequence>MSALHDPSAPTGPANDSQRSRRGEFFAQLADRRPDIALCKASLLAVRTAEEAAALHGITLAQHMILQMLDAVGPASQQALSDELRIDRSTMVRCIDALEKGGHVQRHRDSADRRAYSVHLTESGRTLLADADQEVPGVLKQTLAPLTDGERADLTRLLAKLVTGTAPGA</sequence>
<keyword evidence="2 6" id="KW-0238">DNA-binding</keyword>
<dbReference type="PROSITE" id="PS50995">
    <property type="entry name" value="HTH_MARR_2"/>
    <property type="match status" value="1"/>
</dbReference>
<keyword evidence="3" id="KW-0804">Transcription</keyword>
<comment type="caution">
    <text evidence="6">The sequence shown here is derived from an EMBL/GenBank/DDBJ whole genome shotgun (WGS) entry which is preliminary data.</text>
</comment>
<keyword evidence="7" id="KW-1185">Reference proteome</keyword>
<dbReference type="Pfam" id="PF01047">
    <property type="entry name" value="MarR"/>
    <property type="match status" value="1"/>
</dbReference>
<evidence type="ECO:0000256" key="4">
    <source>
        <dbReference type="SAM" id="MobiDB-lite"/>
    </source>
</evidence>
<dbReference type="SUPFAM" id="SSF46785">
    <property type="entry name" value="Winged helix' DNA-binding domain"/>
    <property type="match status" value="1"/>
</dbReference>
<evidence type="ECO:0000256" key="3">
    <source>
        <dbReference type="ARBA" id="ARBA00023163"/>
    </source>
</evidence>
<dbReference type="InterPro" id="IPR036390">
    <property type="entry name" value="WH_DNA-bd_sf"/>
</dbReference>
<evidence type="ECO:0000313" key="6">
    <source>
        <dbReference type="EMBL" id="MDP9842121.1"/>
    </source>
</evidence>
<evidence type="ECO:0000313" key="7">
    <source>
        <dbReference type="Proteomes" id="UP001225356"/>
    </source>
</evidence>
<evidence type="ECO:0000256" key="2">
    <source>
        <dbReference type="ARBA" id="ARBA00023125"/>
    </source>
</evidence>
<accession>A0ABT9Q6X3</accession>
<dbReference type="InterPro" id="IPR023187">
    <property type="entry name" value="Tscrpt_reg_MarR-type_CS"/>
</dbReference>
<feature type="domain" description="HTH marR-type" evidence="5">
    <location>
        <begin position="22"/>
        <end position="163"/>
    </location>
</feature>
<evidence type="ECO:0000256" key="1">
    <source>
        <dbReference type="ARBA" id="ARBA00023015"/>
    </source>
</evidence>
<dbReference type="GO" id="GO:0003677">
    <property type="term" value="F:DNA binding"/>
    <property type="evidence" value="ECO:0007669"/>
    <property type="project" value="UniProtKB-KW"/>
</dbReference>
<dbReference type="InterPro" id="IPR036388">
    <property type="entry name" value="WH-like_DNA-bd_sf"/>
</dbReference>
<dbReference type="PROSITE" id="PS01117">
    <property type="entry name" value="HTH_MARR_1"/>
    <property type="match status" value="1"/>
</dbReference>
<dbReference type="SMART" id="SM00347">
    <property type="entry name" value="HTH_MARR"/>
    <property type="match status" value="1"/>
</dbReference>
<protein>
    <submittedName>
        <fullName evidence="6">DNA-binding MarR family transcriptional regulator</fullName>
    </submittedName>
</protein>
<dbReference type="InterPro" id="IPR039422">
    <property type="entry name" value="MarR/SlyA-like"/>
</dbReference>
<dbReference type="PRINTS" id="PR00598">
    <property type="entry name" value="HTHMARR"/>
</dbReference>
<organism evidence="6 7">
    <name type="scientific">Streptosporangium lutulentum</name>
    <dbReference type="NCBI Taxonomy" id="1461250"/>
    <lineage>
        <taxon>Bacteria</taxon>
        <taxon>Bacillati</taxon>
        <taxon>Actinomycetota</taxon>
        <taxon>Actinomycetes</taxon>
        <taxon>Streptosporangiales</taxon>
        <taxon>Streptosporangiaceae</taxon>
        <taxon>Streptosporangium</taxon>
    </lineage>
</organism>
<keyword evidence="1" id="KW-0805">Transcription regulation</keyword>
<name>A0ABT9Q6X3_9ACTN</name>
<gene>
    <name evidence="6" type="ORF">J2853_001332</name>
</gene>